<accession>A0A8X6W0I4</accession>
<proteinExistence type="predicted"/>
<protein>
    <submittedName>
        <fullName evidence="1">Uncharacterized protein</fullName>
    </submittedName>
</protein>
<dbReference type="AlphaFoldDB" id="A0A8X6W0I4"/>
<gene>
    <name evidence="1" type="primary">NCL1_08374</name>
    <name evidence="1" type="ORF">TNCV_1916191</name>
</gene>
<comment type="caution">
    <text evidence="1">The sequence shown here is derived from an EMBL/GenBank/DDBJ whole genome shotgun (WGS) entry which is preliminary data.</text>
</comment>
<dbReference type="EMBL" id="BMAU01021373">
    <property type="protein sequence ID" value="GFY25869.1"/>
    <property type="molecule type" value="Genomic_DNA"/>
</dbReference>
<dbReference type="Proteomes" id="UP000887159">
    <property type="component" value="Unassembled WGS sequence"/>
</dbReference>
<organism evidence="1 2">
    <name type="scientific">Trichonephila clavipes</name>
    <name type="common">Golden silk orbweaver</name>
    <name type="synonym">Nephila clavipes</name>
    <dbReference type="NCBI Taxonomy" id="2585209"/>
    <lineage>
        <taxon>Eukaryota</taxon>
        <taxon>Metazoa</taxon>
        <taxon>Ecdysozoa</taxon>
        <taxon>Arthropoda</taxon>
        <taxon>Chelicerata</taxon>
        <taxon>Arachnida</taxon>
        <taxon>Araneae</taxon>
        <taxon>Araneomorphae</taxon>
        <taxon>Entelegynae</taxon>
        <taxon>Araneoidea</taxon>
        <taxon>Nephilidae</taxon>
        <taxon>Trichonephila</taxon>
    </lineage>
</organism>
<name>A0A8X6W0I4_TRICX</name>
<evidence type="ECO:0000313" key="2">
    <source>
        <dbReference type="Proteomes" id="UP000887159"/>
    </source>
</evidence>
<keyword evidence="2" id="KW-1185">Reference proteome</keyword>
<sequence>MVPRSHSVDHLYVGNSVSRHSDSQVDRVAHLHDACSSGVTMLRLRVHASSPLHIHAYLEVEENNVDANQLQQIDTKCWKQHQSASNYLFNGHQTSNTSELDLKLSGVNRVSNEAERIPQITIRILESRNLLGNQSLSKRDPRRSLRDSHNTLKTYKIFGLVLLVATVAEWYKYRIVAGFVTSSRPVTLKTRRVGQRCTLNLSRVEKSSRWCGVVVWRGGARSGVVHVT</sequence>
<reference evidence="1" key="1">
    <citation type="submission" date="2020-08" db="EMBL/GenBank/DDBJ databases">
        <title>Multicomponent nature underlies the extraordinary mechanical properties of spider dragline silk.</title>
        <authorList>
            <person name="Kono N."/>
            <person name="Nakamura H."/>
            <person name="Mori M."/>
            <person name="Yoshida Y."/>
            <person name="Ohtoshi R."/>
            <person name="Malay A.D."/>
            <person name="Moran D.A.P."/>
            <person name="Tomita M."/>
            <person name="Numata K."/>
            <person name="Arakawa K."/>
        </authorList>
    </citation>
    <scope>NUCLEOTIDE SEQUENCE</scope>
</reference>
<evidence type="ECO:0000313" key="1">
    <source>
        <dbReference type="EMBL" id="GFY25869.1"/>
    </source>
</evidence>